<keyword evidence="2" id="KW-0418">Kinase</keyword>
<evidence type="ECO:0000256" key="1">
    <source>
        <dbReference type="ARBA" id="ARBA00006479"/>
    </source>
</evidence>
<evidence type="ECO:0000313" key="2">
    <source>
        <dbReference type="EMBL" id="PYG88715.1"/>
    </source>
</evidence>
<dbReference type="RefSeq" id="WP_110461138.1">
    <property type="nucleotide sequence ID" value="NZ_QKMR01000005.1"/>
</dbReference>
<dbReference type="PANTHER" id="PTHR18964">
    <property type="entry name" value="ROK (REPRESSOR, ORF, KINASE) FAMILY"/>
    <property type="match status" value="1"/>
</dbReference>
<dbReference type="EMBL" id="QKMR01000005">
    <property type="protein sequence ID" value="PYG88715.1"/>
    <property type="molecule type" value="Genomic_DNA"/>
</dbReference>
<comment type="similarity">
    <text evidence="1">Belongs to the ROK (NagC/XylR) family.</text>
</comment>
<sequence>MLKLEVKPKVTTVLDKDFMPISLINRAFRDSLKKLGKSVAVKIALEREGGLISSYSTEVFPENSGMDEENLLYIERIVKTLLWARGGWKLTIGGPESIGKYISGMYSQGGGREFDAKFMGRVYEKEFTVVIADLREVPGANEAAKAIGRHLKGCRIGLDLGGSRKKISAVIDGKVVFTDDVLWQPKAQSNPDYHYEEILNIIKTAAAHLPRLDGLGISSAGIIVNNRAMISSLFIKVPEDVFNAKVKGIFKNIDKALGGIPFEVANDGDVTALAGAMGMKASNVLGVSMGTSQAGGYVDGRGNITGWLNELAFVPIDYNPRAMVDEWSGDYGCGVKYLSQDAVVKLAPAAGIDFSSGLEPSEKLRLVQELLQKGDSRAIQIFEAIGCYLGYAVAHYQDFYDINYAFVLGGVTADEGGRIILEKASEVLAEDFPDLAYKINFTVPEDSFRKLGQSITAASLPEISM</sequence>
<evidence type="ECO:0000313" key="3">
    <source>
        <dbReference type="Proteomes" id="UP000248132"/>
    </source>
</evidence>
<name>A0A318XNW7_9FIRM</name>
<dbReference type="AlphaFoldDB" id="A0A318XNW7"/>
<dbReference type="GO" id="GO:0016301">
    <property type="term" value="F:kinase activity"/>
    <property type="evidence" value="ECO:0007669"/>
    <property type="project" value="UniProtKB-KW"/>
</dbReference>
<keyword evidence="3" id="KW-1185">Reference proteome</keyword>
<dbReference type="InterPro" id="IPR000600">
    <property type="entry name" value="ROK"/>
</dbReference>
<reference evidence="2 3" key="1">
    <citation type="submission" date="2018-06" db="EMBL/GenBank/DDBJ databases">
        <title>Genomic Encyclopedia of Type Strains, Phase I: the one thousand microbial genomes (KMG-I) project.</title>
        <authorList>
            <person name="Kyrpides N."/>
        </authorList>
    </citation>
    <scope>NUCLEOTIDE SEQUENCE [LARGE SCALE GENOMIC DNA]</scope>
    <source>
        <strain evidence="2 3">DSM 19573</strain>
    </source>
</reference>
<accession>A0A318XNW7</accession>
<keyword evidence="2" id="KW-0808">Transferase</keyword>
<gene>
    <name evidence="2" type="ORF">LY28_01069</name>
</gene>
<dbReference type="Gene3D" id="3.30.420.40">
    <property type="match status" value="2"/>
</dbReference>
<dbReference type="Pfam" id="PF00480">
    <property type="entry name" value="ROK"/>
    <property type="match status" value="1"/>
</dbReference>
<dbReference type="SUPFAM" id="SSF53067">
    <property type="entry name" value="Actin-like ATPase domain"/>
    <property type="match status" value="1"/>
</dbReference>
<dbReference type="OrthoDB" id="1948591at2"/>
<protein>
    <submittedName>
        <fullName evidence="2">Putative NBD/HSP70 family sugar kinase</fullName>
    </submittedName>
</protein>
<comment type="caution">
    <text evidence="2">The sequence shown here is derived from an EMBL/GenBank/DDBJ whole genome shotgun (WGS) entry which is preliminary data.</text>
</comment>
<dbReference type="PANTHER" id="PTHR18964:SF149">
    <property type="entry name" value="BIFUNCTIONAL UDP-N-ACETYLGLUCOSAMINE 2-EPIMERASE_N-ACETYLMANNOSAMINE KINASE"/>
    <property type="match status" value="1"/>
</dbReference>
<organism evidence="2 3">
    <name type="scientific">Ruminiclostridium sufflavum DSM 19573</name>
    <dbReference type="NCBI Taxonomy" id="1121337"/>
    <lineage>
        <taxon>Bacteria</taxon>
        <taxon>Bacillati</taxon>
        <taxon>Bacillota</taxon>
        <taxon>Clostridia</taxon>
        <taxon>Eubacteriales</taxon>
        <taxon>Oscillospiraceae</taxon>
        <taxon>Ruminiclostridium</taxon>
    </lineage>
</organism>
<proteinExistence type="inferred from homology"/>
<dbReference type="InterPro" id="IPR043129">
    <property type="entry name" value="ATPase_NBD"/>
</dbReference>
<dbReference type="Proteomes" id="UP000248132">
    <property type="component" value="Unassembled WGS sequence"/>
</dbReference>